<name>A0AAD4Z2L6_PRUDU</name>
<evidence type="ECO:0000313" key="1">
    <source>
        <dbReference type="EMBL" id="KAI5330219.1"/>
    </source>
</evidence>
<sequence length="113" mass="12853">MVDADRRRFFICTKAGGKQCRGIWMTGGSQGMSGSWKRTSLSQVYLISLHLSSHDMKGYLQVLAQFLLSNTYSAVEEYVLICVLHKAYKEGTRMIINGNYLSLWEPWTALKIP</sequence>
<gene>
    <name evidence="1" type="ORF">L3X38_029617</name>
</gene>
<dbReference type="Proteomes" id="UP001054821">
    <property type="component" value="Chromosome 5"/>
</dbReference>
<comment type="caution">
    <text evidence="1">The sequence shown here is derived from an EMBL/GenBank/DDBJ whole genome shotgun (WGS) entry which is preliminary data.</text>
</comment>
<dbReference type="EMBL" id="JAJFAZ020000005">
    <property type="protein sequence ID" value="KAI5330219.1"/>
    <property type="molecule type" value="Genomic_DNA"/>
</dbReference>
<dbReference type="AlphaFoldDB" id="A0AAD4Z2L6"/>
<accession>A0AAD4Z2L6</accession>
<keyword evidence="2" id="KW-1185">Reference proteome</keyword>
<evidence type="ECO:0000313" key="2">
    <source>
        <dbReference type="Proteomes" id="UP001054821"/>
    </source>
</evidence>
<protein>
    <submittedName>
        <fullName evidence="1">Uncharacterized protein</fullName>
    </submittedName>
</protein>
<organism evidence="1 2">
    <name type="scientific">Prunus dulcis</name>
    <name type="common">Almond</name>
    <name type="synonym">Amygdalus dulcis</name>
    <dbReference type="NCBI Taxonomy" id="3755"/>
    <lineage>
        <taxon>Eukaryota</taxon>
        <taxon>Viridiplantae</taxon>
        <taxon>Streptophyta</taxon>
        <taxon>Embryophyta</taxon>
        <taxon>Tracheophyta</taxon>
        <taxon>Spermatophyta</taxon>
        <taxon>Magnoliopsida</taxon>
        <taxon>eudicotyledons</taxon>
        <taxon>Gunneridae</taxon>
        <taxon>Pentapetalae</taxon>
        <taxon>rosids</taxon>
        <taxon>fabids</taxon>
        <taxon>Rosales</taxon>
        <taxon>Rosaceae</taxon>
        <taxon>Amygdaloideae</taxon>
        <taxon>Amygdaleae</taxon>
        <taxon>Prunus</taxon>
    </lineage>
</organism>
<reference evidence="1 2" key="1">
    <citation type="journal article" date="2022" name="G3 (Bethesda)">
        <title>Whole-genome sequence and methylome profiling of the almond [Prunus dulcis (Mill.) D.A. Webb] cultivar 'Nonpareil'.</title>
        <authorList>
            <person name="D'Amico-Willman K.M."/>
            <person name="Ouma W.Z."/>
            <person name="Meulia T."/>
            <person name="Sideli G.M."/>
            <person name="Gradziel T.M."/>
            <person name="Fresnedo-Ramirez J."/>
        </authorList>
    </citation>
    <scope>NUCLEOTIDE SEQUENCE [LARGE SCALE GENOMIC DNA]</scope>
    <source>
        <strain evidence="1">Clone GOH B32 T37-40</strain>
    </source>
</reference>
<proteinExistence type="predicted"/>